<evidence type="ECO:0000313" key="2">
    <source>
        <dbReference type="RefSeq" id="XP_018016158.1"/>
    </source>
</evidence>
<name>A0A8B7NR33_HYAAZ</name>
<sequence>MENILHARPTPVQPVCLDAVPSPGLLSDLRRSNLTVPTTNLEEVIERSKKFQETFPSETARLHVLLQSGVDSGKLEDFVHSVYPIVHHTCLNLLRDFLDHKLRFGTSPEKLVYAGMDVVSFIDRLLKKRPMCFYGPGDRYRLPAPSFKEGFGGFNSVGNNEEKYPLVMKNLLTYDEMKISALVSLSSWSWFVNDGRRTNCGRKDNKDDYQTEGVIVGQVGARFEVDGVMEYLDCLVTRQQNRPENGFGTPSAPHINAVWGKFWGGELPTYQDATTCLQGQQSKEWLAPFEYTRVGRENIFNITVYKKRIAITAEILLCEANSRAQACGKKAYVHVVGLGLGVWRAFDEQEELYVEAWGDAMKNVCNLEHVAFVDFSYINCTSVHGTSNDQKFPGTNIVIKFSKRNLHDKVPADCILVCNYAWDGNSLPGNEFWVGMLGSTGDCAAACSSCVAEIHNPHVNPLVLGAAVRIATQDGQVLAVSDYLELIRPET</sequence>
<gene>
    <name evidence="2" type="primary">LOC108672911</name>
</gene>
<dbReference type="OMA" id="PVVTYAW"/>
<reference evidence="2" key="1">
    <citation type="submission" date="2025-08" db="UniProtKB">
        <authorList>
            <consortium name="RefSeq"/>
        </authorList>
    </citation>
    <scope>IDENTIFICATION</scope>
    <source>
        <tissue evidence="2">Whole organism</tissue>
    </source>
</reference>
<dbReference type="AlphaFoldDB" id="A0A8B7NR33"/>
<dbReference type="RefSeq" id="XP_018016158.1">
    <property type="nucleotide sequence ID" value="XM_018160669.2"/>
</dbReference>
<keyword evidence="1" id="KW-1185">Reference proteome</keyword>
<dbReference type="GeneID" id="108672911"/>
<accession>A0A8B7NR33</accession>
<dbReference type="InterPro" id="IPR032063">
    <property type="entry name" value="MavL-like"/>
</dbReference>
<dbReference type="Pfam" id="PF16062">
    <property type="entry name" value="MavL-like"/>
    <property type="match status" value="1"/>
</dbReference>
<evidence type="ECO:0000313" key="1">
    <source>
        <dbReference type="Proteomes" id="UP000694843"/>
    </source>
</evidence>
<dbReference type="Proteomes" id="UP000694843">
    <property type="component" value="Unplaced"/>
</dbReference>
<protein>
    <submittedName>
        <fullName evidence="2">Uncharacterized protein LOC108672911</fullName>
    </submittedName>
</protein>
<organism evidence="1 2">
    <name type="scientific">Hyalella azteca</name>
    <name type="common">Amphipod</name>
    <dbReference type="NCBI Taxonomy" id="294128"/>
    <lineage>
        <taxon>Eukaryota</taxon>
        <taxon>Metazoa</taxon>
        <taxon>Ecdysozoa</taxon>
        <taxon>Arthropoda</taxon>
        <taxon>Crustacea</taxon>
        <taxon>Multicrustacea</taxon>
        <taxon>Malacostraca</taxon>
        <taxon>Eumalacostraca</taxon>
        <taxon>Peracarida</taxon>
        <taxon>Amphipoda</taxon>
        <taxon>Senticaudata</taxon>
        <taxon>Talitrida</taxon>
        <taxon>Talitroidea</taxon>
        <taxon>Hyalellidae</taxon>
        <taxon>Hyalella</taxon>
    </lineage>
</organism>
<proteinExistence type="predicted"/>
<dbReference type="OrthoDB" id="6357136at2759"/>
<dbReference type="KEGG" id="hazt:108672911"/>